<dbReference type="InterPro" id="IPR035992">
    <property type="entry name" value="Ricin_B-like_lectins"/>
</dbReference>
<keyword evidence="7" id="KW-1185">Reference proteome</keyword>
<dbReference type="EC" id="3.2.1.23" evidence="6"/>
<dbReference type="InterPro" id="IPR001944">
    <property type="entry name" value="Glycoside_Hdrlase_35"/>
</dbReference>
<evidence type="ECO:0000256" key="1">
    <source>
        <dbReference type="ARBA" id="ARBA00009809"/>
    </source>
</evidence>
<dbReference type="RefSeq" id="WP_038487902.1">
    <property type="nucleotide sequence ID" value="NZ_CP009962.1"/>
</dbReference>
<dbReference type="Pfam" id="PF01301">
    <property type="entry name" value="Glyco_hydro_35"/>
    <property type="match status" value="1"/>
</dbReference>
<feature type="domain" description="Ricin B lectin" evidence="5">
    <location>
        <begin position="698"/>
        <end position="842"/>
    </location>
</feature>
<dbReference type="PRINTS" id="PR00742">
    <property type="entry name" value="GLHYDRLASE35"/>
</dbReference>
<name>A0A0A1F950_9BURK</name>
<organism evidence="6 7">
    <name type="scientific">Collimonas arenae</name>
    <dbReference type="NCBI Taxonomy" id="279058"/>
    <lineage>
        <taxon>Bacteria</taxon>
        <taxon>Pseudomonadati</taxon>
        <taxon>Pseudomonadota</taxon>
        <taxon>Betaproteobacteria</taxon>
        <taxon>Burkholderiales</taxon>
        <taxon>Oxalobacteraceae</taxon>
        <taxon>Collimonas</taxon>
    </lineage>
</organism>
<dbReference type="SUPFAM" id="SSF51445">
    <property type="entry name" value="(Trans)glycosidases"/>
    <property type="match status" value="1"/>
</dbReference>
<keyword evidence="2 6" id="KW-0378">Hydrolase</keyword>
<evidence type="ECO:0000313" key="6">
    <source>
        <dbReference type="EMBL" id="AIY41071.1"/>
    </source>
</evidence>
<evidence type="ECO:0000256" key="2">
    <source>
        <dbReference type="ARBA" id="ARBA00022801"/>
    </source>
</evidence>
<dbReference type="PROSITE" id="PS51257">
    <property type="entry name" value="PROKAR_LIPOPROTEIN"/>
    <property type="match status" value="1"/>
</dbReference>
<dbReference type="Pfam" id="PF21317">
    <property type="entry name" value="BetaGal_ABD_1"/>
    <property type="match status" value="1"/>
</dbReference>
<dbReference type="Pfam" id="PF14200">
    <property type="entry name" value="RicinB_lectin_2"/>
    <property type="match status" value="2"/>
</dbReference>
<dbReference type="InterPro" id="IPR048912">
    <property type="entry name" value="BetaGal1-like_ABD1"/>
</dbReference>
<dbReference type="Gene3D" id="2.60.120.260">
    <property type="entry name" value="Galactose-binding domain-like"/>
    <property type="match status" value="2"/>
</dbReference>
<dbReference type="Pfam" id="PF21467">
    <property type="entry name" value="BetaGal_gal-bd"/>
    <property type="match status" value="1"/>
</dbReference>
<evidence type="ECO:0000259" key="5">
    <source>
        <dbReference type="SMART" id="SM00458"/>
    </source>
</evidence>
<dbReference type="InterPro" id="IPR000772">
    <property type="entry name" value="Ricin_B_lectin"/>
</dbReference>
<dbReference type="InterPro" id="IPR031330">
    <property type="entry name" value="Gly_Hdrlase_35_cat"/>
</dbReference>
<dbReference type="SMART" id="SM00458">
    <property type="entry name" value="RICIN"/>
    <property type="match status" value="2"/>
</dbReference>
<dbReference type="InterPro" id="IPR017853">
    <property type="entry name" value="GH"/>
</dbReference>
<dbReference type="PROSITE" id="PS50231">
    <property type="entry name" value="RICIN_B_LECTIN"/>
    <property type="match status" value="2"/>
</dbReference>
<dbReference type="EMBL" id="CP009962">
    <property type="protein sequence ID" value="AIY41071.1"/>
    <property type="molecule type" value="Genomic_DNA"/>
</dbReference>
<dbReference type="OrthoDB" id="9813184at2"/>
<dbReference type="AlphaFoldDB" id="A0A0A1F950"/>
<dbReference type="Proteomes" id="UP000030302">
    <property type="component" value="Chromosome"/>
</dbReference>
<dbReference type="CDD" id="cd00161">
    <property type="entry name" value="beta-trefoil_Ricin-like"/>
    <property type="match status" value="2"/>
</dbReference>
<reference evidence="7" key="1">
    <citation type="journal article" date="2014" name="Soil Biol. Biochem.">
        <title>Structure and function of bacterial communities in ageing soils: Insights from the Mendocino ecological staircase.</title>
        <authorList>
            <person name="Uroz S."/>
            <person name="Tech J.J."/>
            <person name="Sawaya N.A."/>
            <person name="Frey-Klett P."/>
            <person name="Leveau J.H.J."/>
        </authorList>
    </citation>
    <scope>NUCLEOTIDE SEQUENCE [LARGE SCALE GENOMIC DNA]</scope>
    <source>
        <strain evidence="7">Cal35</strain>
    </source>
</reference>
<protein>
    <submittedName>
        <fullName evidence="6">Beta-galactosidase</fullName>
        <ecNumber evidence="6">3.2.1.23</ecNumber>
    </submittedName>
</protein>
<evidence type="ECO:0000256" key="4">
    <source>
        <dbReference type="RuleBase" id="RU003679"/>
    </source>
</evidence>
<dbReference type="GO" id="GO:0005975">
    <property type="term" value="P:carbohydrate metabolic process"/>
    <property type="evidence" value="ECO:0007669"/>
    <property type="project" value="InterPro"/>
</dbReference>
<keyword evidence="3 6" id="KW-0326">Glycosidase</keyword>
<accession>A0A0A1F950</accession>
<dbReference type="KEGG" id="care:LT85_1913"/>
<sequence>MKRRDFLGYAVVTPLLTACGVGGSDSASSAAASSAKASAAAAAGASGNPVFASGGNHTLSWNTSGNWFMDGSAFQFFGGEIHPARVPSQYWDHRIKMIKALGCNTISLYVMWNFHELSDGTFDFTSADKNIGHFIDLCAQNGMWVLLRPGPYVCAEWDFGGLPPRMLADPQFRDGSGNLQIRGNFPSYMAAVNKWNTALYNNVVKGRTLSAGGPIMLVAVENEYTSWSPDDGTYPNAIAQQWTALGYAEKFCVCDGYASGFKNNHITLPANTAYGMTADGSSVANYATAASNYGVGAFGAECYPGWICNWGDANQTLHVGDFVSQITALTNAKCSFVMYVAHGGSNFGFTAGGNGLCYKACQPVMTSYDYGAPVSESGAANQNFYPIQGAYVANASYSVPFSALPAGIAHIADGDVPAVTSSQLSYSQFLPGMTLGIQNALPQTIEALALAMNQNQPANAGIYPSGVAVYQTTLPAAGGNFSITFDRAPDYALAYVNGVRIPNLLLSTVADGKVPAQVTSFSISNAAASATLKIVCMSFGRTNYGTVMNQEGRGLSGNVYANGVALSNWSMTLSPLSANQIAALTFSAATPASDQPFFAKATVNISTPQDMYIDMSAWSSGYVFVNGRNLGRYWTAAGPQTRLYCPGVWLNSGANTIVVFEFIKGSAGNLSFYGESGLPLNVTSPVSTAAVPPPVANTTYFLQNVNSGLYLDVLAAVAGSSYTYPGLQPLSAAATQGWTVTNDTSGNLKIANASTGAVLDVANNSSTAGSSVILYSANGGANQSWQASGVSSGVYTLTVKQSQLLLDVNGASKAPTSISSTGSVANIVVNPVDNANQEWPFSQQWRFIPALVNNGIYTLTSALSSLMLGAYQGGTANGTRLGIAAPTGGQEQQWRVTISSGGVWQLTNIKSGLVMDVTGQGTANGTALEIWQGNGGANQQFVLVPRADGVSFGIRGVQSGRVIDDNNSGTSPTSYGSSNVSAITLWDDNGGANQSWKFTKVG</sequence>
<feature type="domain" description="Ricin B lectin" evidence="5">
    <location>
        <begin position="854"/>
        <end position="999"/>
    </location>
</feature>
<dbReference type="SUPFAM" id="SSF50370">
    <property type="entry name" value="Ricin B-like lectins"/>
    <property type="match status" value="2"/>
</dbReference>
<comment type="similarity">
    <text evidence="1 4">Belongs to the glycosyl hydrolase 35 family.</text>
</comment>
<proteinExistence type="inferred from homology"/>
<evidence type="ECO:0000313" key="7">
    <source>
        <dbReference type="Proteomes" id="UP000030302"/>
    </source>
</evidence>
<gene>
    <name evidence="6" type="ORF">LT85_1913</name>
</gene>
<dbReference type="PANTHER" id="PTHR23421">
    <property type="entry name" value="BETA-GALACTOSIDASE RELATED"/>
    <property type="match status" value="1"/>
</dbReference>
<dbReference type="GO" id="GO:0004565">
    <property type="term" value="F:beta-galactosidase activity"/>
    <property type="evidence" value="ECO:0007669"/>
    <property type="project" value="UniProtKB-EC"/>
</dbReference>
<dbReference type="InterPro" id="IPR008979">
    <property type="entry name" value="Galactose-bd-like_sf"/>
</dbReference>
<dbReference type="Gene3D" id="3.20.20.80">
    <property type="entry name" value="Glycosidases"/>
    <property type="match status" value="1"/>
</dbReference>
<dbReference type="InterPro" id="IPR048913">
    <property type="entry name" value="BetaGal_gal-bd"/>
</dbReference>
<dbReference type="HOGENOM" id="CLU_300304_0_0_4"/>
<dbReference type="SUPFAM" id="SSF49785">
    <property type="entry name" value="Galactose-binding domain-like"/>
    <property type="match status" value="1"/>
</dbReference>
<dbReference type="STRING" id="279058.LT85_1913"/>
<evidence type="ECO:0000256" key="3">
    <source>
        <dbReference type="ARBA" id="ARBA00023295"/>
    </source>
</evidence>
<dbReference type="Gene3D" id="2.80.10.50">
    <property type="match status" value="3"/>
</dbReference>